<dbReference type="PANTHER" id="PTHR32071">
    <property type="entry name" value="TRANSCRIPTIONAL REGULATORY PROTEIN"/>
    <property type="match status" value="1"/>
</dbReference>
<feature type="region of interest" description="Disordered" evidence="7">
    <location>
        <begin position="450"/>
        <end position="481"/>
    </location>
</feature>
<evidence type="ECO:0000259" key="8">
    <source>
        <dbReference type="PROSITE" id="PS50045"/>
    </source>
</evidence>
<keyword evidence="4" id="KW-0238">DNA-binding</keyword>
<dbReference type="SUPFAM" id="SSF46689">
    <property type="entry name" value="Homeodomain-like"/>
    <property type="match status" value="1"/>
</dbReference>
<dbReference type="InterPro" id="IPR025944">
    <property type="entry name" value="Sigma_54_int_dom_CS"/>
</dbReference>
<dbReference type="InterPro" id="IPR002078">
    <property type="entry name" value="Sigma_54_int"/>
</dbReference>
<dbReference type="SUPFAM" id="SSF52172">
    <property type="entry name" value="CheY-like"/>
    <property type="match status" value="1"/>
</dbReference>
<dbReference type="GO" id="GO:0043565">
    <property type="term" value="F:sequence-specific DNA binding"/>
    <property type="evidence" value="ECO:0007669"/>
    <property type="project" value="InterPro"/>
</dbReference>
<reference evidence="10 11" key="1">
    <citation type="submission" date="2015-08" db="EMBL/GenBank/DDBJ databases">
        <authorList>
            <person name="Babu N.S."/>
            <person name="Beckwith C.J."/>
            <person name="Beseler K.G."/>
            <person name="Brison A."/>
            <person name="Carone J.V."/>
            <person name="Caskin T.P."/>
            <person name="Diamond M."/>
            <person name="Durham M.E."/>
            <person name="Foxe J.M."/>
            <person name="Go M."/>
            <person name="Henderson B.A."/>
            <person name="Jones I.B."/>
            <person name="McGettigan J.A."/>
            <person name="Micheletti S.J."/>
            <person name="Nasrallah M.E."/>
            <person name="Ortiz D."/>
            <person name="Piller C.R."/>
            <person name="Privatt S.R."/>
            <person name="Schneider S.L."/>
            <person name="Sharp S."/>
            <person name="Smith T.C."/>
            <person name="Stanton J.D."/>
            <person name="Ullery H.E."/>
            <person name="Wilson R.J."/>
            <person name="Serrano M.G."/>
            <person name="Buck G."/>
            <person name="Lee V."/>
            <person name="Wang Y."/>
            <person name="Carvalho R."/>
            <person name="Voegtly L."/>
            <person name="Shi R."/>
            <person name="Duckworth R."/>
            <person name="Johnson A."/>
            <person name="Loviza R."/>
            <person name="Walstead R."/>
            <person name="Shah Z."/>
            <person name="Kiflezghi M."/>
            <person name="Wade K."/>
            <person name="Ball S.L."/>
            <person name="Bradley K.W."/>
            <person name="Asai D.J."/>
            <person name="Bowman C.A."/>
            <person name="Russell D.A."/>
            <person name="Pope W.H."/>
            <person name="Jacobs-Sera D."/>
            <person name="Hendrix R.W."/>
            <person name="Hatfull G.F."/>
        </authorList>
    </citation>
    <scope>NUCLEOTIDE SEQUENCE [LARGE SCALE GENOMIC DNA]</scope>
    <source>
        <strain evidence="10 11">DSM 27710</strain>
    </source>
</reference>
<feature type="domain" description="Response regulatory" evidence="9">
    <location>
        <begin position="5"/>
        <end position="119"/>
    </location>
</feature>
<dbReference type="PROSITE" id="PS50110">
    <property type="entry name" value="RESPONSE_REGULATORY"/>
    <property type="match status" value="1"/>
</dbReference>
<keyword evidence="6" id="KW-0597">Phosphoprotein</keyword>
<dbReference type="PROSITE" id="PS50045">
    <property type="entry name" value="SIGMA54_INTERACT_4"/>
    <property type="match status" value="1"/>
</dbReference>
<keyword evidence="5" id="KW-0804">Transcription</keyword>
<dbReference type="InterPro" id="IPR001789">
    <property type="entry name" value="Sig_transdc_resp-reg_receiver"/>
</dbReference>
<protein>
    <submittedName>
        <fullName evidence="10">Two component, sigma54 specific, transcriptional regulator, Fis family</fullName>
    </submittedName>
</protein>
<keyword evidence="2" id="KW-0067">ATP-binding</keyword>
<organism evidence="10 11">
    <name type="scientific">Vulgatibacter incomptus</name>
    <dbReference type="NCBI Taxonomy" id="1391653"/>
    <lineage>
        <taxon>Bacteria</taxon>
        <taxon>Pseudomonadati</taxon>
        <taxon>Myxococcota</taxon>
        <taxon>Myxococcia</taxon>
        <taxon>Myxococcales</taxon>
        <taxon>Cystobacterineae</taxon>
        <taxon>Vulgatibacteraceae</taxon>
        <taxon>Vulgatibacter</taxon>
    </lineage>
</organism>
<sequence>MAAHRILAVDDDAVALEAVVELLRGEGHVVDGASSPAEADELLRTERYNLVITDLVMPGRSGIELTRSVRETLPDAAVLVVTGHATAQSAIAALKAGALDYLTKPLEPGLLRSVVSTALHDRAAMANGFRPARSATAHSGHDGLLSRAPAMHAVFERIALAASSDATVLIRGESGSGKESCARAIHKRSSRSEAPFLPLHVAAISHERLAAELFGGGSGQSKFQQAEGGTIFLDEVDALDPRSQLVLYRFLESGNLASADGSSERKADVRVIAATGRDLGELVRLGRFREDLFYRLDVFPLTLPPLRDRKEDIPLLVSSFIETFSDRYRKPVVTATDETLSLLARYPWPGNVRELRNVVEHAVILCTGTLLTPDFLPRVIYRDEGDLAAIRIPIGTPMREIERAVIARTLDAYGWNKNKTAKVLGISRRSLYNKLERYRIARGHAAPLDAAAESGPFDRPAPRSAEPRHLVQPPAAAEAER</sequence>
<dbReference type="STRING" id="1391653.AKJ08_2708"/>
<accession>A0A0K1PFY0</accession>
<dbReference type="PROSITE" id="PS00676">
    <property type="entry name" value="SIGMA54_INTERACT_2"/>
    <property type="match status" value="1"/>
</dbReference>
<dbReference type="InterPro" id="IPR058031">
    <property type="entry name" value="AAA_lid_NorR"/>
</dbReference>
<dbReference type="PRINTS" id="PR01590">
    <property type="entry name" value="HTHFIS"/>
</dbReference>
<keyword evidence="11" id="KW-1185">Reference proteome</keyword>
<dbReference type="Gene3D" id="1.10.10.60">
    <property type="entry name" value="Homeodomain-like"/>
    <property type="match status" value="1"/>
</dbReference>
<evidence type="ECO:0000256" key="3">
    <source>
        <dbReference type="ARBA" id="ARBA00023015"/>
    </source>
</evidence>
<proteinExistence type="predicted"/>
<dbReference type="GO" id="GO:0005524">
    <property type="term" value="F:ATP binding"/>
    <property type="evidence" value="ECO:0007669"/>
    <property type="project" value="UniProtKB-KW"/>
</dbReference>
<feature type="modified residue" description="4-aspartylphosphate" evidence="6">
    <location>
        <position position="54"/>
    </location>
</feature>
<dbReference type="Gene3D" id="1.10.8.60">
    <property type="match status" value="1"/>
</dbReference>
<dbReference type="GO" id="GO:0006355">
    <property type="term" value="P:regulation of DNA-templated transcription"/>
    <property type="evidence" value="ECO:0007669"/>
    <property type="project" value="InterPro"/>
</dbReference>
<dbReference type="SMART" id="SM00382">
    <property type="entry name" value="AAA"/>
    <property type="match status" value="1"/>
</dbReference>
<keyword evidence="1" id="KW-0547">Nucleotide-binding</keyword>
<dbReference type="InterPro" id="IPR009057">
    <property type="entry name" value="Homeodomain-like_sf"/>
</dbReference>
<dbReference type="Pfam" id="PF02954">
    <property type="entry name" value="HTH_8"/>
    <property type="match status" value="1"/>
</dbReference>
<evidence type="ECO:0000256" key="2">
    <source>
        <dbReference type="ARBA" id="ARBA00022840"/>
    </source>
</evidence>
<dbReference type="Gene3D" id="3.40.50.300">
    <property type="entry name" value="P-loop containing nucleotide triphosphate hydrolases"/>
    <property type="match status" value="1"/>
</dbReference>
<dbReference type="AlphaFoldDB" id="A0A0K1PFY0"/>
<dbReference type="OrthoDB" id="5506131at2"/>
<dbReference type="Pfam" id="PF00072">
    <property type="entry name" value="Response_reg"/>
    <property type="match status" value="1"/>
</dbReference>
<dbReference type="CDD" id="cd00009">
    <property type="entry name" value="AAA"/>
    <property type="match status" value="1"/>
</dbReference>
<dbReference type="InterPro" id="IPR003593">
    <property type="entry name" value="AAA+_ATPase"/>
</dbReference>
<evidence type="ECO:0000256" key="7">
    <source>
        <dbReference type="SAM" id="MobiDB-lite"/>
    </source>
</evidence>
<evidence type="ECO:0000256" key="4">
    <source>
        <dbReference type="ARBA" id="ARBA00023125"/>
    </source>
</evidence>
<name>A0A0K1PFY0_9BACT</name>
<dbReference type="Pfam" id="PF00158">
    <property type="entry name" value="Sigma54_activat"/>
    <property type="match status" value="1"/>
</dbReference>
<dbReference type="PROSITE" id="PS00688">
    <property type="entry name" value="SIGMA54_INTERACT_3"/>
    <property type="match status" value="1"/>
</dbReference>
<dbReference type="RefSeq" id="WP_050726504.1">
    <property type="nucleotide sequence ID" value="NZ_CP012332.1"/>
</dbReference>
<evidence type="ECO:0000313" key="10">
    <source>
        <dbReference type="EMBL" id="AKU92321.1"/>
    </source>
</evidence>
<dbReference type="InterPro" id="IPR002197">
    <property type="entry name" value="HTH_Fis"/>
</dbReference>
<evidence type="ECO:0000256" key="6">
    <source>
        <dbReference type="PROSITE-ProRule" id="PRU00169"/>
    </source>
</evidence>
<evidence type="ECO:0000313" key="11">
    <source>
        <dbReference type="Proteomes" id="UP000055590"/>
    </source>
</evidence>
<evidence type="ECO:0000256" key="5">
    <source>
        <dbReference type="ARBA" id="ARBA00023163"/>
    </source>
</evidence>
<evidence type="ECO:0000259" key="9">
    <source>
        <dbReference type="PROSITE" id="PS50110"/>
    </source>
</evidence>
<dbReference type="SMART" id="SM00448">
    <property type="entry name" value="REC"/>
    <property type="match status" value="1"/>
</dbReference>
<dbReference type="SUPFAM" id="SSF52540">
    <property type="entry name" value="P-loop containing nucleoside triphosphate hydrolases"/>
    <property type="match status" value="1"/>
</dbReference>
<dbReference type="InterPro" id="IPR025943">
    <property type="entry name" value="Sigma_54_int_dom_ATP-bd_2"/>
</dbReference>
<dbReference type="KEGG" id="vin:AKJ08_2708"/>
<dbReference type="InterPro" id="IPR027417">
    <property type="entry name" value="P-loop_NTPase"/>
</dbReference>
<dbReference type="InterPro" id="IPR011006">
    <property type="entry name" value="CheY-like_superfamily"/>
</dbReference>
<dbReference type="PANTHER" id="PTHR32071:SF113">
    <property type="entry name" value="ALGINATE BIOSYNTHESIS TRANSCRIPTIONAL REGULATORY PROTEIN ALGB"/>
    <property type="match status" value="1"/>
</dbReference>
<feature type="domain" description="Sigma-54 factor interaction" evidence="8">
    <location>
        <begin position="144"/>
        <end position="364"/>
    </location>
</feature>
<dbReference type="Proteomes" id="UP000055590">
    <property type="component" value="Chromosome"/>
</dbReference>
<evidence type="ECO:0000256" key="1">
    <source>
        <dbReference type="ARBA" id="ARBA00022741"/>
    </source>
</evidence>
<dbReference type="Gene3D" id="3.40.50.2300">
    <property type="match status" value="1"/>
</dbReference>
<dbReference type="GO" id="GO:0000160">
    <property type="term" value="P:phosphorelay signal transduction system"/>
    <property type="evidence" value="ECO:0007669"/>
    <property type="project" value="InterPro"/>
</dbReference>
<dbReference type="Pfam" id="PF25601">
    <property type="entry name" value="AAA_lid_14"/>
    <property type="match status" value="1"/>
</dbReference>
<dbReference type="EMBL" id="CP012332">
    <property type="protein sequence ID" value="AKU92321.1"/>
    <property type="molecule type" value="Genomic_DNA"/>
</dbReference>
<gene>
    <name evidence="10" type="ORF">AKJ08_2708</name>
</gene>
<keyword evidence="3" id="KW-0805">Transcription regulation</keyword>
<dbReference type="CDD" id="cd00156">
    <property type="entry name" value="REC"/>
    <property type="match status" value="1"/>
</dbReference>